<evidence type="ECO:0000259" key="1">
    <source>
        <dbReference type="Pfam" id="PF12867"/>
    </source>
</evidence>
<dbReference type="Proteomes" id="UP000649179">
    <property type="component" value="Unassembled WGS sequence"/>
</dbReference>
<dbReference type="Pfam" id="PF12867">
    <property type="entry name" value="DinB_2"/>
    <property type="match status" value="1"/>
</dbReference>
<dbReference type="Gene3D" id="1.20.120.450">
    <property type="entry name" value="dinb family like domain"/>
    <property type="match status" value="1"/>
</dbReference>
<dbReference type="InterPro" id="IPR034660">
    <property type="entry name" value="DinB/YfiT-like"/>
</dbReference>
<comment type="caution">
    <text evidence="2">The sequence shown here is derived from an EMBL/GenBank/DDBJ whole genome shotgun (WGS) entry which is preliminary data.</text>
</comment>
<feature type="domain" description="DinB-like" evidence="1">
    <location>
        <begin position="20"/>
        <end position="151"/>
    </location>
</feature>
<proteinExistence type="predicted"/>
<dbReference type="RefSeq" id="WP_188778914.1">
    <property type="nucleotide sequence ID" value="NZ_BMKQ01000001.1"/>
</dbReference>
<dbReference type="EMBL" id="BMKQ01000001">
    <property type="protein sequence ID" value="GGF39435.1"/>
    <property type="molecule type" value="Genomic_DNA"/>
</dbReference>
<dbReference type="AlphaFoldDB" id="A0A917BER5"/>
<dbReference type="InterPro" id="IPR024775">
    <property type="entry name" value="DinB-like"/>
</dbReference>
<dbReference type="SUPFAM" id="SSF109854">
    <property type="entry name" value="DinB/YfiT-like putative metalloenzymes"/>
    <property type="match status" value="1"/>
</dbReference>
<keyword evidence="3" id="KW-1185">Reference proteome</keyword>
<evidence type="ECO:0000313" key="3">
    <source>
        <dbReference type="Proteomes" id="UP000649179"/>
    </source>
</evidence>
<protein>
    <recommendedName>
        <fullName evidence="1">DinB-like domain-containing protein</fullName>
    </recommendedName>
</protein>
<gene>
    <name evidence="2" type="ORF">GCM10011519_11310</name>
</gene>
<sequence>MSDQTESASSPAAGQLAEADASYARLDEALATMGDGDLHRAHYDGGWTVAQTLSHMNMCVVAWLGNLARLEADPGLRFFFREEIGHDLLGYPPPTVDVARRQLAATRRTLATAFSAIGTDVLARQVEIPDLGTMSVKEWLPLIVGHASTHHVQQAFDILLNREVVTAEVAGDFAASSAEAGQ</sequence>
<reference evidence="2" key="1">
    <citation type="journal article" date="2014" name="Int. J. Syst. Evol. Microbiol.">
        <title>Complete genome sequence of Corynebacterium casei LMG S-19264T (=DSM 44701T), isolated from a smear-ripened cheese.</title>
        <authorList>
            <consortium name="US DOE Joint Genome Institute (JGI-PGF)"/>
            <person name="Walter F."/>
            <person name="Albersmeier A."/>
            <person name="Kalinowski J."/>
            <person name="Ruckert C."/>
        </authorList>
    </citation>
    <scope>NUCLEOTIDE SEQUENCE</scope>
    <source>
        <strain evidence="2">CGMCC 1.16067</strain>
    </source>
</reference>
<accession>A0A917BER5</accession>
<organism evidence="2 3">
    <name type="scientific">Marmoricola endophyticus</name>
    <dbReference type="NCBI Taxonomy" id="2040280"/>
    <lineage>
        <taxon>Bacteria</taxon>
        <taxon>Bacillati</taxon>
        <taxon>Actinomycetota</taxon>
        <taxon>Actinomycetes</taxon>
        <taxon>Propionibacteriales</taxon>
        <taxon>Nocardioidaceae</taxon>
        <taxon>Marmoricola</taxon>
    </lineage>
</organism>
<name>A0A917BER5_9ACTN</name>
<reference evidence="2" key="2">
    <citation type="submission" date="2020-09" db="EMBL/GenBank/DDBJ databases">
        <authorList>
            <person name="Sun Q."/>
            <person name="Zhou Y."/>
        </authorList>
    </citation>
    <scope>NUCLEOTIDE SEQUENCE</scope>
    <source>
        <strain evidence="2">CGMCC 1.16067</strain>
    </source>
</reference>
<evidence type="ECO:0000313" key="2">
    <source>
        <dbReference type="EMBL" id="GGF39435.1"/>
    </source>
</evidence>